<reference evidence="1" key="1">
    <citation type="submission" date="2023-07" db="EMBL/GenBank/DDBJ databases">
        <authorList>
            <consortium name="CYATHOMIX"/>
        </authorList>
    </citation>
    <scope>NUCLEOTIDE SEQUENCE</scope>
    <source>
        <strain evidence="1">N/A</strain>
    </source>
</reference>
<evidence type="ECO:0000313" key="2">
    <source>
        <dbReference type="Proteomes" id="UP001176961"/>
    </source>
</evidence>
<protein>
    <submittedName>
        <fullName evidence="1">Uncharacterized protein</fullName>
    </submittedName>
</protein>
<dbReference type="AlphaFoldDB" id="A0AA36HFT8"/>
<proteinExistence type="predicted"/>
<sequence length="77" mass="8922">VLAKTTKLLSAVHRIWSKEAYVFITIARTWKLGKDLRLQLTNAIIPCTVSRTATSPIICEKKTRYVSLIKHFHFHEK</sequence>
<dbReference type="EMBL" id="CATQJL010000326">
    <property type="protein sequence ID" value="CAJ0609143.1"/>
    <property type="molecule type" value="Genomic_DNA"/>
</dbReference>
<dbReference type="Proteomes" id="UP001176961">
    <property type="component" value="Unassembled WGS sequence"/>
</dbReference>
<name>A0AA36HFT8_CYLNA</name>
<organism evidence="1 2">
    <name type="scientific">Cylicocyclus nassatus</name>
    <name type="common">Nematode worm</name>
    <dbReference type="NCBI Taxonomy" id="53992"/>
    <lineage>
        <taxon>Eukaryota</taxon>
        <taxon>Metazoa</taxon>
        <taxon>Ecdysozoa</taxon>
        <taxon>Nematoda</taxon>
        <taxon>Chromadorea</taxon>
        <taxon>Rhabditida</taxon>
        <taxon>Rhabditina</taxon>
        <taxon>Rhabditomorpha</taxon>
        <taxon>Strongyloidea</taxon>
        <taxon>Strongylidae</taxon>
        <taxon>Cylicocyclus</taxon>
    </lineage>
</organism>
<comment type="caution">
    <text evidence="1">The sequence shown here is derived from an EMBL/GenBank/DDBJ whole genome shotgun (WGS) entry which is preliminary data.</text>
</comment>
<accession>A0AA36HFT8</accession>
<feature type="non-terminal residue" evidence="1">
    <location>
        <position position="1"/>
    </location>
</feature>
<keyword evidence="2" id="KW-1185">Reference proteome</keyword>
<gene>
    <name evidence="1" type="ORF">CYNAS_LOCUS21126</name>
</gene>
<evidence type="ECO:0000313" key="1">
    <source>
        <dbReference type="EMBL" id="CAJ0609143.1"/>
    </source>
</evidence>